<dbReference type="PANTHER" id="PTHR39965:SF1">
    <property type="entry name" value="CRISPR SYSTEM CMR SUBUNIT CMR6"/>
    <property type="match status" value="1"/>
</dbReference>
<dbReference type="Proteomes" id="UP000254601">
    <property type="component" value="Unassembled WGS sequence"/>
</dbReference>
<protein>
    <submittedName>
        <fullName evidence="3">CRISPR type III-B/RAMP module RAMP protein Cmr6</fullName>
    </submittedName>
</protein>
<dbReference type="PANTHER" id="PTHR39965">
    <property type="entry name" value="CRISPR SYSTEM CMR SUBUNIT CMR6"/>
    <property type="match status" value="1"/>
</dbReference>
<accession>A0A380MYF2</accession>
<dbReference type="InterPro" id="IPR010172">
    <property type="entry name" value="CRISPR-assoc_prot_TM1791"/>
</dbReference>
<evidence type="ECO:0000313" key="3">
    <source>
        <dbReference type="EMBL" id="SUO97046.1"/>
    </source>
</evidence>
<dbReference type="GO" id="GO:0051607">
    <property type="term" value="P:defense response to virus"/>
    <property type="evidence" value="ECO:0007669"/>
    <property type="project" value="UniProtKB-KW"/>
</dbReference>
<keyword evidence="4" id="KW-1185">Reference proteome</keyword>
<dbReference type="InterPro" id="IPR005537">
    <property type="entry name" value="RAMP_III_fam"/>
</dbReference>
<proteinExistence type="predicted"/>
<organism evidence="3 4">
    <name type="scientific">Suttonella ornithocola</name>
    <dbReference type="NCBI Taxonomy" id="279832"/>
    <lineage>
        <taxon>Bacteria</taxon>
        <taxon>Pseudomonadati</taxon>
        <taxon>Pseudomonadota</taxon>
        <taxon>Gammaproteobacteria</taxon>
        <taxon>Cardiobacteriales</taxon>
        <taxon>Cardiobacteriaceae</taxon>
        <taxon>Suttonella</taxon>
    </lineage>
</organism>
<name>A0A380MYF2_9GAMM</name>
<gene>
    <name evidence="3" type="ORF">NCTC13337_02140</name>
</gene>
<dbReference type="EMBL" id="UHIC01000001">
    <property type="protein sequence ID" value="SUO97046.1"/>
    <property type="molecule type" value="Genomic_DNA"/>
</dbReference>
<reference evidence="3 4" key="1">
    <citation type="submission" date="2018-06" db="EMBL/GenBank/DDBJ databases">
        <authorList>
            <consortium name="Pathogen Informatics"/>
            <person name="Doyle S."/>
        </authorList>
    </citation>
    <scope>NUCLEOTIDE SEQUENCE [LARGE SCALE GENOMIC DNA]</scope>
    <source>
        <strain evidence="3 4">NCTC13337</strain>
    </source>
</reference>
<evidence type="ECO:0000313" key="4">
    <source>
        <dbReference type="Proteomes" id="UP000254601"/>
    </source>
</evidence>
<dbReference type="RefSeq" id="WP_072575846.1">
    <property type="nucleotide sequence ID" value="NZ_LWHB01000030.1"/>
</dbReference>
<evidence type="ECO:0000256" key="1">
    <source>
        <dbReference type="ARBA" id="ARBA00023118"/>
    </source>
</evidence>
<dbReference type="Pfam" id="PF03787">
    <property type="entry name" value="RAMPs"/>
    <property type="match status" value="1"/>
</dbReference>
<dbReference type="OrthoDB" id="9813956at2"/>
<feature type="domain" description="CRISPR type III-associated protein" evidence="2">
    <location>
        <begin position="98"/>
        <end position="277"/>
    </location>
</feature>
<dbReference type="NCBIfam" id="TIGR01898">
    <property type="entry name" value="cas_TM1791_cmr6"/>
    <property type="match status" value="1"/>
</dbReference>
<keyword evidence="1" id="KW-0051">Antiviral defense</keyword>
<evidence type="ECO:0000259" key="2">
    <source>
        <dbReference type="Pfam" id="PF03787"/>
    </source>
</evidence>
<dbReference type="AlphaFoldDB" id="A0A380MYF2"/>
<sequence>MKIYPLYDGTQHKLPKIEEDKRGNAGLYFTRFYGEYNARQLAGDTDKSNTDHKTNFLENFVRKIGNDKELKNYEYRQQFLIKAQGGQSRIYTLDNCHLVTGMGNEHIVENGFLWHYTLGVPYLSGSQLKGLLRSTIEQYLDINADEKVRLLRQWFGSDHKDTKKQTLANQCGELIFFDALPIEKPELTIDIMTPHMGKWYAEGNNIEGIDDAERLPADWHDPTPIPFLAVKSASFLISISKRAGSDINLDQVWTLFDSALSELGVGAKTRTGYGYLRYEESKTQEKYKDYIKKKDEQQKKAEKIEIERQKQTEFNKLLMNASPFHKEVLQAAQTENWKEDREALGRSIKTWVDKLQTHPSEKESINFILNLAHKHYETQMKAPHKIKKEAQREWVTTLLNLADQKP</sequence>